<keyword evidence="2" id="KW-1185">Reference proteome</keyword>
<evidence type="ECO:0008006" key="3">
    <source>
        <dbReference type="Google" id="ProtNLM"/>
    </source>
</evidence>
<protein>
    <recommendedName>
        <fullName evidence="3">Transposase</fullName>
    </recommendedName>
</protein>
<dbReference type="RefSeq" id="WP_342039133.1">
    <property type="nucleotide sequence ID" value="NZ_BAABBK010000023.1"/>
</dbReference>
<comment type="caution">
    <text evidence="1">The sequence shown here is derived from an EMBL/GenBank/DDBJ whole genome shotgun (WGS) entry which is preliminary data.</text>
</comment>
<reference evidence="1 2" key="1">
    <citation type="submission" date="2024-02" db="EMBL/GenBank/DDBJ databases">
        <title>Characterization of antibiotic resistant novel bacterial strains and their environmental applications.</title>
        <authorList>
            <person name="Manzoor S."/>
            <person name="Abbas S."/>
            <person name="Arshad M."/>
            <person name="Li W.J."/>
            <person name="Ahmed I."/>
        </authorList>
    </citation>
    <scope>NUCLEOTIDE SEQUENCE [LARGE SCALE GENOMIC DNA]</scope>
    <source>
        <strain evidence="1 2">KACC 15558</strain>
    </source>
</reference>
<evidence type="ECO:0000313" key="1">
    <source>
        <dbReference type="EMBL" id="GAA5342416.1"/>
    </source>
</evidence>
<sequence length="56" mass="6200">MPIPYPKEFLNNVIRVALTGEKGSRIVQIAKDNGVLTKWIHQAENDACNKPGHTAD</sequence>
<gene>
    <name evidence="1" type="ORF">KACC15558_34570</name>
</gene>
<name>A0ABP9U5Y9_9MICO</name>
<dbReference type="Proteomes" id="UP001498935">
    <property type="component" value="Unassembled WGS sequence"/>
</dbReference>
<dbReference type="EMBL" id="BAABNP010000025">
    <property type="protein sequence ID" value="GAA5342416.1"/>
    <property type="molecule type" value="Genomic_DNA"/>
</dbReference>
<proteinExistence type="predicted"/>
<organism evidence="1 2">
    <name type="scientific">Brevibacterium ammoniilyticum</name>
    <dbReference type="NCBI Taxonomy" id="1046555"/>
    <lineage>
        <taxon>Bacteria</taxon>
        <taxon>Bacillati</taxon>
        <taxon>Actinomycetota</taxon>
        <taxon>Actinomycetes</taxon>
        <taxon>Micrococcales</taxon>
        <taxon>Brevibacteriaceae</taxon>
        <taxon>Brevibacterium</taxon>
    </lineage>
</organism>
<evidence type="ECO:0000313" key="2">
    <source>
        <dbReference type="Proteomes" id="UP001498935"/>
    </source>
</evidence>
<accession>A0ABP9U5Y9</accession>